<protein>
    <recommendedName>
        <fullName evidence="3">Toxin-antitoxin system, toxin component</fullName>
    </recommendedName>
</protein>
<name>A0A918JC28_9ACTN</name>
<evidence type="ECO:0000313" key="1">
    <source>
        <dbReference type="EMBL" id="GGW60283.1"/>
    </source>
</evidence>
<proteinExistence type="predicted"/>
<dbReference type="AlphaFoldDB" id="A0A918JC28"/>
<dbReference type="EMBL" id="BMUE01000008">
    <property type="protein sequence ID" value="GGW60283.1"/>
    <property type="molecule type" value="Genomic_DNA"/>
</dbReference>
<reference evidence="1" key="1">
    <citation type="journal article" date="2014" name="Int. J. Syst. Evol. Microbiol.">
        <title>Complete genome sequence of Corynebacterium casei LMG S-19264T (=DSM 44701T), isolated from a smear-ripened cheese.</title>
        <authorList>
            <consortium name="US DOE Joint Genome Institute (JGI-PGF)"/>
            <person name="Walter F."/>
            <person name="Albersmeier A."/>
            <person name="Kalinowski J."/>
            <person name="Ruckert C."/>
        </authorList>
    </citation>
    <scope>NUCLEOTIDE SEQUENCE</scope>
    <source>
        <strain evidence="1">JCM 4490</strain>
    </source>
</reference>
<evidence type="ECO:0000313" key="2">
    <source>
        <dbReference type="Proteomes" id="UP000620224"/>
    </source>
</evidence>
<dbReference type="Proteomes" id="UP000620224">
    <property type="component" value="Unassembled WGS sequence"/>
</dbReference>
<organism evidence="1 2">
    <name type="scientific">Streptomyces lucensis JCM 4490</name>
    <dbReference type="NCBI Taxonomy" id="1306176"/>
    <lineage>
        <taxon>Bacteria</taxon>
        <taxon>Bacillati</taxon>
        <taxon>Actinomycetota</taxon>
        <taxon>Actinomycetes</taxon>
        <taxon>Kitasatosporales</taxon>
        <taxon>Streptomycetaceae</taxon>
        <taxon>Streptomyces</taxon>
    </lineage>
</organism>
<keyword evidence="2" id="KW-1185">Reference proteome</keyword>
<sequence length="196" mass="21313">MRRLSARLFAAVVAPDGDEDVVAAVGRAVEQVRGRPVRLHAVAFPPEIASGLWIDRASHDVIAYEENTDLDHQLVIIGHEVWHMFEGHCGSLTGHGPAASRAGEGQMPGALRTVVASICDADPAGPPSVEQTDTGLHVALRADDPDVVRHEEEAEFFGYRFATGMKEALAEARSLADPELLADRIRVSMVHRFRRP</sequence>
<evidence type="ECO:0008006" key="3">
    <source>
        <dbReference type="Google" id="ProtNLM"/>
    </source>
</evidence>
<gene>
    <name evidence="1" type="ORF">GCM10010503_41960</name>
</gene>
<dbReference type="RefSeq" id="WP_190016810.1">
    <property type="nucleotide sequence ID" value="NZ_BMUE01000008.1"/>
</dbReference>
<accession>A0A918JC28</accession>
<reference evidence="1" key="2">
    <citation type="submission" date="2020-09" db="EMBL/GenBank/DDBJ databases">
        <authorList>
            <person name="Sun Q."/>
            <person name="Ohkuma M."/>
        </authorList>
    </citation>
    <scope>NUCLEOTIDE SEQUENCE</scope>
    <source>
        <strain evidence="1">JCM 4490</strain>
    </source>
</reference>
<comment type="caution">
    <text evidence="1">The sequence shown here is derived from an EMBL/GenBank/DDBJ whole genome shotgun (WGS) entry which is preliminary data.</text>
</comment>